<gene>
    <name evidence="2" type="ORF">KDL01_09095</name>
</gene>
<protein>
    <submittedName>
        <fullName evidence="2">Phosphotransferase</fullName>
    </submittedName>
</protein>
<accession>A0A941EJ18</accession>
<dbReference type="Pfam" id="PF01636">
    <property type="entry name" value="APH"/>
    <property type="match status" value="1"/>
</dbReference>
<evidence type="ECO:0000313" key="2">
    <source>
        <dbReference type="EMBL" id="MBR7833420.1"/>
    </source>
</evidence>
<dbReference type="Gene3D" id="3.90.1200.10">
    <property type="match status" value="1"/>
</dbReference>
<dbReference type="InterPro" id="IPR002575">
    <property type="entry name" value="Aminoglycoside_PTrfase"/>
</dbReference>
<name>A0A941EJ18_9ACTN</name>
<dbReference type="Proteomes" id="UP000675781">
    <property type="component" value="Unassembled WGS sequence"/>
</dbReference>
<dbReference type="InterPro" id="IPR011009">
    <property type="entry name" value="Kinase-like_dom_sf"/>
</dbReference>
<organism evidence="2 3">
    <name type="scientific">Actinospica durhamensis</name>
    <dbReference type="NCBI Taxonomy" id="1508375"/>
    <lineage>
        <taxon>Bacteria</taxon>
        <taxon>Bacillati</taxon>
        <taxon>Actinomycetota</taxon>
        <taxon>Actinomycetes</taxon>
        <taxon>Catenulisporales</taxon>
        <taxon>Actinospicaceae</taxon>
        <taxon>Actinospica</taxon>
    </lineage>
</organism>
<dbReference type="SUPFAM" id="SSF56112">
    <property type="entry name" value="Protein kinase-like (PK-like)"/>
    <property type="match status" value="1"/>
</dbReference>
<feature type="domain" description="Aminoglycoside phosphotransferase" evidence="1">
    <location>
        <begin position="33"/>
        <end position="234"/>
    </location>
</feature>
<reference evidence="2" key="1">
    <citation type="submission" date="2021-04" db="EMBL/GenBank/DDBJ databases">
        <title>Genome based classification of Actinospica acidithermotolerans sp. nov., an actinobacterium isolated from an Indonesian hot spring.</title>
        <authorList>
            <person name="Kusuma A.B."/>
            <person name="Putra K.E."/>
            <person name="Nafisah S."/>
            <person name="Loh J."/>
            <person name="Nouioui I."/>
            <person name="Goodfellow M."/>
        </authorList>
    </citation>
    <scope>NUCLEOTIDE SEQUENCE</scope>
    <source>
        <strain evidence="2">CSCA 57</strain>
    </source>
</reference>
<dbReference type="RefSeq" id="WP_212527941.1">
    <property type="nucleotide sequence ID" value="NZ_JAGSOG010000029.1"/>
</dbReference>
<keyword evidence="3" id="KW-1185">Reference proteome</keyword>
<sequence length="308" mass="34098">MSDVMRSLAEPEALRRIIERDWQVPVEAVVLHRSFANDVYVVEPGHYLKVYRHGWRGSEEVAWEGELIAHLIDQGIPVAPIKRRPDGSMAGVWDAPEGPRPLVLMDRVEGRRPPYPFPPSLHRAHGRLMARIHAAGDTFTSPGRRRPRDLATLLEEPLAQVLPRLTEPDRSMVTRVAEATRKALEGLSPTIALCQGDATMDNVLIVGGTDDEPELVVFDFDLAGVGWAAADFPYGAPNWDHFLAGYTEVRPVTADDLAAGPWIAAAGLIENLRFHLVTKPLWRGAESLAEGWLAEVLEDLRKLDAGAR</sequence>
<evidence type="ECO:0000259" key="1">
    <source>
        <dbReference type="Pfam" id="PF01636"/>
    </source>
</evidence>
<evidence type="ECO:0000313" key="3">
    <source>
        <dbReference type="Proteomes" id="UP000675781"/>
    </source>
</evidence>
<comment type="caution">
    <text evidence="2">The sequence shown here is derived from an EMBL/GenBank/DDBJ whole genome shotgun (WGS) entry which is preliminary data.</text>
</comment>
<dbReference type="EMBL" id="JAGSOG010000029">
    <property type="protein sequence ID" value="MBR7833420.1"/>
    <property type="molecule type" value="Genomic_DNA"/>
</dbReference>
<dbReference type="AlphaFoldDB" id="A0A941EJ18"/>
<proteinExistence type="predicted"/>